<keyword evidence="2" id="KW-0282">Flagellum</keyword>
<dbReference type="Proteomes" id="UP000441404">
    <property type="component" value="Unassembled WGS sequence"/>
</dbReference>
<evidence type="ECO:0000313" key="3">
    <source>
        <dbReference type="EMBL" id="MQT90545.1"/>
    </source>
</evidence>
<sequence length="116" mass="12280">MDMSIKLNSAYPTAVGPSSPAPAPAAIARADASDIVPPGKPPERIEVEKAVSDLRDFAQSHQRQLDFSIDDTTGIMVVKVIATQSGEVIRQLPSEVALKLAQNLADPNSLLFNASV</sequence>
<evidence type="ECO:0000256" key="1">
    <source>
        <dbReference type="SAM" id="MobiDB-lite"/>
    </source>
</evidence>
<dbReference type="Proteomes" id="UP000489190">
    <property type="component" value="Unassembled WGS sequence"/>
</dbReference>
<dbReference type="InterPro" id="IPR035924">
    <property type="entry name" value="FlaG-like_sf"/>
</dbReference>
<dbReference type="PANTHER" id="PTHR37166:SF1">
    <property type="entry name" value="PROTEIN FLAG"/>
    <property type="match status" value="1"/>
</dbReference>
<dbReference type="Gene3D" id="3.30.160.170">
    <property type="entry name" value="FlaG-like"/>
    <property type="match status" value="1"/>
</dbReference>
<evidence type="ECO:0000313" key="4">
    <source>
        <dbReference type="Proteomes" id="UP000441404"/>
    </source>
</evidence>
<organism evidence="2 4">
    <name type="scientific">Pseudomonas helleri</name>
    <dbReference type="NCBI Taxonomy" id="1608996"/>
    <lineage>
        <taxon>Bacteria</taxon>
        <taxon>Pseudomonadati</taxon>
        <taxon>Pseudomonadota</taxon>
        <taxon>Gammaproteobacteria</taxon>
        <taxon>Pseudomonadales</taxon>
        <taxon>Pseudomonadaceae</taxon>
        <taxon>Pseudomonas</taxon>
    </lineage>
</organism>
<gene>
    <name evidence="3" type="ORF">GHO39_15575</name>
    <name evidence="2" type="ORF">GHO40_17625</name>
</gene>
<feature type="compositionally biased region" description="Polar residues" evidence="1">
    <location>
        <begin position="1"/>
        <end position="11"/>
    </location>
</feature>
<evidence type="ECO:0000313" key="5">
    <source>
        <dbReference type="Proteomes" id="UP000489190"/>
    </source>
</evidence>
<name>A0A0J6I6K7_9PSED</name>
<dbReference type="RefSeq" id="WP_048371440.1">
    <property type="nucleotide sequence ID" value="NZ_JBEBPR010000131.1"/>
</dbReference>
<evidence type="ECO:0000313" key="2">
    <source>
        <dbReference type="EMBL" id="MQT48527.1"/>
    </source>
</evidence>
<keyword evidence="2" id="KW-0966">Cell projection</keyword>
<dbReference type="STRING" id="1608996.TU84_18220"/>
<feature type="region of interest" description="Disordered" evidence="1">
    <location>
        <begin position="1"/>
        <end position="40"/>
    </location>
</feature>
<keyword evidence="2" id="KW-0969">Cilium</keyword>
<comment type="caution">
    <text evidence="2">The sequence shown here is derived from an EMBL/GenBank/DDBJ whole genome shotgun (WGS) entry which is preliminary data.</text>
</comment>
<dbReference type="PANTHER" id="PTHR37166">
    <property type="entry name" value="PROTEIN FLAG"/>
    <property type="match status" value="1"/>
</dbReference>
<dbReference type="InterPro" id="IPR005186">
    <property type="entry name" value="FlaG"/>
</dbReference>
<dbReference type="EMBL" id="WIWJ01000033">
    <property type="protein sequence ID" value="MQT48527.1"/>
    <property type="molecule type" value="Genomic_DNA"/>
</dbReference>
<dbReference type="OrthoDB" id="5741693at2"/>
<dbReference type="Pfam" id="PF03646">
    <property type="entry name" value="FlaG"/>
    <property type="match status" value="1"/>
</dbReference>
<dbReference type="EMBL" id="WIWI01000040">
    <property type="protein sequence ID" value="MQT90545.1"/>
    <property type="molecule type" value="Genomic_DNA"/>
</dbReference>
<dbReference type="AlphaFoldDB" id="A0A0J6I6K7"/>
<reference evidence="4 5" key="1">
    <citation type="submission" date="2019-10" db="EMBL/GenBank/DDBJ databases">
        <title>Evaluation of single-gene subtyping targets for Pseudomonas.</title>
        <authorList>
            <person name="Reichler S.J."/>
            <person name="Orsi R.H."/>
            <person name="Wiedmann M."/>
            <person name="Martin N.H."/>
            <person name="Murphy S.I."/>
        </authorList>
    </citation>
    <scope>NUCLEOTIDE SEQUENCE [LARGE SCALE GENOMIC DNA]</scope>
    <source>
        <strain evidence="3 5">FSL R10-3254</strain>
        <strain evidence="2 4">FSL R10-3257</strain>
    </source>
</reference>
<protein>
    <submittedName>
        <fullName evidence="2">Flagellar biosynthesis protein FlaG</fullName>
    </submittedName>
</protein>
<dbReference type="SUPFAM" id="SSF160214">
    <property type="entry name" value="FlaG-like"/>
    <property type="match status" value="1"/>
</dbReference>
<proteinExistence type="predicted"/>
<feature type="compositionally biased region" description="Low complexity" evidence="1">
    <location>
        <begin position="12"/>
        <end position="30"/>
    </location>
</feature>
<accession>A0A0J6I6K7</accession>